<comment type="caution">
    <text evidence="11">The sequence shown here is derived from an EMBL/GenBank/DDBJ whole genome shotgun (WGS) entry which is preliminary data.</text>
</comment>
<reference evidence="11 12" key="1">
    <citation type="submission" date="2024-01" db="EMBL/GenBank/DDBJ databases">
        <title>The genomes of 5 underutilized Papilionoideae crops provide insights into root nodulation and disease resistanc.</title>
        <authorList>
            <person name="Jiang F."/>
        </authorList>
    </citation>
    <scope>NUCLEOTIDE SEQUENCE [LARGE SCALE GENOMIC DNA]</scope>
    <source>
        <strain evidence="11">LVBAO_FW01</strain>
        <tissue evidence="11">Leaves</tissue>
    </source>
</reference>
<gene>
    <name evidence="11" type="ORF">VNO77_00126</name>
</gene>
<dbReference type="GO" id="GO:0006900">
    <property type="term" value="P:vesicle budding from membrane"/>
    <property type="evidence" value="ECO:0007669"/>
    <property type="project" value="TreeGrafter"/>
</dbReference>
<comment type="subcellular location">
    <subcellularLocation>
        <location evidence="1">Cytoplasmic vesicle</location>
        <location evidence="1">Clathrin-coated vesicle</location>
    </subcellularLocation>
    <subcellularLocation>
        <location evidence="2">Golgi apparatus</location>
    </subcellularLocation>
    <subcellularLocation>
        <location evidence="3">Membrane</location>
        <location evidence="3">Clathrin-coated pit</location>
    </subcellularLocation>
</comment>
<evidence type="ECO:0000256" key="8">
    <source>
        <dbReference type="ARBA" id="ARBA00023329"/>
    </source>
</evidence>
<dbReference type="GO" id="GO:0030136">
    <property type="term" value="C:clathrin-coated vesicle"/>
    <property type="evidence" value="ECO:0007669"/>
    <property type="project" value="UniProtKB-SubCell"/>
</dbReference>
<evidence type="ECO:0000256" key="7">
    <source>
        <dbReference type="ARBA" id="ARBA00023176"/>
    </source>
</evidence>
<feature type="region of interest" description="Disordered" evidence="9">
    <location>
        <begin position="316"/>
        <end position="336"/>
    </location>
</feature>
<dbReference type="InterPro" id="IPR011417">
    <property type="entry name" value="ANTH_dom"/>
</dbReference>
<feature type="domain" description="ENTH" evidence="10">
    <location>
        <begin position="24"/>
        <end position="162"/>
    </location>
</feature>
<keyword evidence="12" id="KW-1185">Reference proteome</keyword>
<evidence type="ECO:0000256" key="3">
    <source>
        <dbReference type="ARBA" id="ARBA00004600"/>
    </source>
</evidence>
<keyword evidence="8" id="KW-0968">Cytoplasmic vesicle</keyword>
<dbReference type="GO" id="GO:0000149">
    <property type="term" value="F:SNARE binding"/>
    <property type="evidence" value="ECO:0007669"/>
    <property type="project" value="TreeGrafter"/>
</dbReference>
<evidence type="ECO:0000256" key="4">
    <source>
        <dbReference type="ARBA" id="ARBA00022583"/>
    </source>
</evidence>
<keyword evidence="4" id="KW-0254">Endocytosis</keyword>
<dbReference type="SMART" id="SM00273">
    <property type="entry name" value="ENTH"/>
    <property type="match status" value="1"/>
</dbReference>
<dbReference type="GO" id="GO:0048268">
    <property type="term" value="P:clathrin coat assembly"/>
    <property type="evidence" value="ECO:0007669"/>
    <property type="project" value="InterPro"/>
</dbReference>
<proteinExistence type="predicted"/>
<evidence type="ECO:0000256" key="9">
    <source>
        <dbReference type="SAM" id="MobiDB-lite"/>
    </source>
</evidence>
<dbReference type="GO" id="GO:0005905">
    <property type="term" value="C:clathrin-coated pit"/>
    <property type="evidence" value="ECO:0007669"/>
    <property type="project" value="UniProtKB-SubCell"/>
</dbReference>
<evidence type="ECO:0000256" key="2">
    <source>
        <dbReference type="ARBA" id="ARBA00004555"/>
    </source>
</evidence>
<keyword evidence="7" id="KW-0168">Coated pit</keyword>
<dbReference type="GO" id="GO:0032050">
    <property type="term" value="F:clathrin heavy chain binding"/>
    <property type="evidence" value="ECO:0007669"/>
    <property type="project" value="TreeGrafter"/>
</dbReference>
<dbReference type="GO" id="GO:0005794">
    <property type="term" value="C:Golgi apparatus"/>
    <property type="evidence" value="ECO:0007669"/>
    <property type="project" value="UniProtKB-SubCell"/>
</dbReference>
<dbReference type="InterPro" id="IPR008942">
    <property type="entry name" value="ENTH_VHS"/>
</dbReference>
<keyword evidence="5" id="KW-0333">Golgi apparatus</keyword>
<dbReference type="GO" id="GO:0072583">
    <property type="term" value="P:clathrin-dependent endocytosis"/>
    <property type="evidence" value="ECO:0007669"/>
    <property type="project" value="InterPro"/>
</dbReference>
<dbReference type="FunFam" id="1.20.58.150:FF:000005">
    <property type="entry name" value="putative clathrin assembly protein At2g25430"/>
    <property type="match status" value="1"/>
</dbReference>
<evidence type="ECO:0000313" key="11">
    <source>
        <dbReference type="EMBL" id="KAK7358201.1"/>
    </source>
</evidence>
<dbReference type="Gene3D" id="1.20.58.150">
    <property type="entry name" value="ANTH domain"/>
    <property type="match status" value="1"/>
</dbReference>
<dbReference type="GO" id="GO:0005545">
    <property type="term" value="F:1-phosphatidylinositol binding"/>
    <property type="evidence" value="ECO:0007669"/>
    <property type="project" value="InterPro"/>
</dbReference>
<accession>A0AAN9MPH9</accession>
<dbReference type="SUPFAM" id="SSF48464">
    <property type="entry name" value="ENTH/VHS domain"/>
    <property type="match status" value="1"/>
</dbReference>
<organism evidence="11 12">
    <name type="scientific">Canavalia gladiata</name>
    <name type="common">Sword bean</name>
    <name type="synonym">Dolichos gladiatus</name>
    <dbReference type="NCBI Taxonomy" id="3824"/>
    <lineage>
        <taxon>Eukaryota</taxon>
        <taxon>Viridiplantae</taxon>
        <taxon>Streptophyta</taxon>
        <taxon>Embryophyta</taxon>
        <taxon>Tracheophyta</taxon>
        <taxon>Spermatophyta</taxon>
        <taxon>Magnoliopsida</taxon>
        <taxon>eudicotyledons</taxon>
        <taxon>Gunneridae</taxon>
        <taxon>Pentapetalae</taxon>
        <taxon>rosids</taxon>
        <taxon>fabids</taxon>
        <taxon>Fabales</taxon>
        <taxon>Fabaceae</taxon>
        <taxon>Papilionoideae</taxon>
        <taxon>50 kb inversion clade</taxon>
        <taxon>NPAAA clade</taxon>
        <taxon>indigoferoid/millettioid clade</taxon>
        <taxon>Phaseoleae</taxon>
        <taxon>Canavalia</taxon>
    </lineage>
</organism>
<evidence type="ECO:0000313" key="12">
    <source>
        <dbReference type="Proteomes" id="UP001367508"/>
    </source>
</evidence>
<protein>
    <recommendedName>
        <fullName evidence="10">ENTH domain-containing protein</fullName>
    </recommendedName>
</protein>
<dbReference type="AlphaFoldDB" id="A0AAN9MPH9"/>
<evidence type="ECO:0000256" key="1">
    <source>
        <dbReference type="ARBA" id="ARBA00004132"/>
    </source>
</evidence>
<sequence length="436" mass="50360">MQRRFQQVCSALKEHTFMSYAKIVSANGFSNMNLIIIKATTSDDLPLNEKYIQQLFKLLSTSPSSCHSFVISFTRRFGTTRSWRVALKCLILLHRLLSSVPRNHTLWTELLWARSNALISLYPCHFRDHSSFNPLSYTNFIVSYAHLLDEALNCVVLDSSKLRSQQQEEAVEKAMPKTFQEKMKEMGEILEMLPQLQSLIDRVIDCYPVGMAAQSFMVQCAMKLIVRDSFICYTKFRREMMAVLDNLLQMPYTNCIAAFNMYKKASVQTNKLYEFYEWCKTKGLCGLYEYPLVEPILYIQIKDLENVISEMWKLTESSTSPTSPSSSSVESPIKGGGERQVVIEGQEFEDEDERPLIDVEVEDNDDVSWETLLESSITFCNAYHNDLCNFFYKREWESGFDNEQRNFDGKGHEDETWKIAVYKSPATADNPFSDPN</sequence>
<feature type="compositionally biased region" description="Low complexity" evidence="9">
    <location>
        <begin position="316"/>
        <end position="332"/>
    </location>
</feature>
<dbReference type="PROSITE" id="PS50942">
    <property type="entry name" value="ENTH"/>
    <property type="match status" value="1"/>
</dbReference>
<dbReference type="InterPro" id="IPR048050">
    <property type="entry name" value="ANTH_N_plant"/>
</dbReference>
<keyword evidence="6" id="KW-0472">Membrane</keyword>
<dbReference type="InterPro" id="IPR045192">
    <property type="entry name" value="AP180-like"/>
</dbReference>
<evidence type="ECO:0000259" key="10">
    <source>
        <dbReference type="PROSITE" id="PS50942"/>
    </source>
</evidence>
<dbReference type="GO" id="GO:0005546">
    <property type="term" value="F:phosphatidylinositol-4,5-bisphosphate binding"/>
    <property type="evidence" value="ECO:0007669"/>
    <property type="project" value="TreeGrafter"/>
</dbReference>
<dbReference type="SUPFAM" id="SSF89009">
    <property type="entry name" value="GAT-like domain"/>
    <property type="match status" value="1"/>
</dbReference>
<dbReference type="Proteomes" id="UP001367508">
    <property type="component" value="Unassembled WGS sequence"/>
</dbReference>
<evidence type="ECO:0000256" key="6">
    <source>
        <dbReference type="ARBA" id="ARBA00023136"/>
    </source>
</evidence>
<dbReference type="PANTHER" id="PTHR22951:SF22">
    <property type="entry name" value="ENTH DOMAIN-CONTAINING PROTEIN"/>
    <property type="match status" value="1"/>
</dbReference>
<evidence type="ECO:0000256" key="5">
    <source>
        <dbReference type="ARBA" id="ARBA00023034"/>
    </source>
</evidence>
<dbReference type="InterPro" id="IPR014712">
    <property type="entry name" value="ANTH_dom_sf"/>
</dbReference>
<dbReference type="Gene3D" id="1.25.40.90">
    <property type="match status" value="1"/>
</dbReference>
<name>A0AAN9MPH9_CANGL</name>
<dbReference type="EMBL" id="JAYMYQ010000001">
    <property type="protein sequence ID" value="KAK7358201.1"/>
    <property type="molecule type" value="Genomic_DNA"/>
</dbReference>
<dbReference type="PANTHER" id="PTHR22951">
    <property type="entry name" value="CLATHRIN ASSEMBLY PROTEIN"/>
    <property type="match status" value="1"/>
</dbReference>
<dbReference type="InterPro" id="IPR013809">
    <property type="entry name" value="ENTH"/>
</dbReference>
<dbReference type="CDD" id="cd16987">
    <property type="entry name" value="ANTH_N_AP180_plant"/>
    <property type="match status" value="1"/>
</dbReference>
<dbReference type="Pfam" id="PF07651">
    <property type="entry name" value="ANTH"/>
    <property type="match status" value="1"/>
</dbReference>